<evidence type="ECO:0000256" key="1">
    <source>
        <dbReference type="SAM" id="MobiDB-lite"/>
    </source>
</evidence>
<dbReference type="PANTHER" id="PTHR31195">
    <property type="entry name" value="GEO02494P1"/>
    <property type="match status" value="1"/>
</dbReference>
<dbReference type="EMBL" id="LR786182">
    <property type="protein sequence ID" value="CAB3258646.1"/>
    <property type="molecule type" value="mRNA"/>
</dbReference>
<reference evidence="3" key="1">
    <citation type="submission" date="2020-04" db="EMBL/GenBank/DDBJ databases">
        <authorList>
            <person name="Neveu A P."/>
        </authorList>
    </citation>
    <scope>NUCLEOTIDE SEQUENCE</scope>
    <source>
        <tissue evidence="3">Whole embryo</tissue>
    </source>
</reference>
<dbReference type="InterPro" id="IPR027911">
    <property type="entry name" value="DUF4604"/>
</dbReference>
<feature type="compositionally biased region" description="Polar residues" evidence="1">
    <location>
        <begin position="108"/>
        <end position="120"/>
    </location>
</feature>
<feature type="domain" description="DUF4604" evidence="2">
    <location>
        <begin position="3"/>
        <end position="159"/>
    </location>
</feature>
<feature type="compositionally biased region" description="Basic and acidic residues" evidence="1">
    <location>
        <begin position="125"/>
        <end position="138"/>
    </location>
</feature>
<dbReference type="Pfam" id="PF15377">
    <property type="entry name" value="DUF4604"/>
    <property type="match status" value="1"/>
</dbReference>
<organism evidence="3">
    <name type="scientific">Phallusia mammillata</name>
    <dbReference type="NCBI Taxonomy" id="59560"/>
    <lineage>
        <taxon>Eukaryota</taxon>
        <taxon>Metazoa</taxon>
        <taxon>Chordata</taxon>
        <taxon>Tunicata</taxon>
        <taxon>Ascidiacea</taxon>
        <taxon>Phlebobranchia</taxon>
        <taxon>Ascidiidae</taxon>
        <taxon>Phallusia</taxon>
    </lineage>
</organism>
<sequence length="162" mass="18339">MSNKLRFIKQEQPKFIQQFKQRVGLKHEPSLEDKVCHVKQQSSSVKLKPYLQVQAETPDLEDLPEKDDEKPVVVVLKQGDLTAEEAAKEDIDEVPADGKIKFRKPTASKRTTNSPVLSASSKRKVNSDEVKKDESDVKAKKKKKTSNKSKALLSFDDEDECD</sequence>
<dbReference type="PANTHER" id="PTHR31195:SF2">
    <property type="entry name" value="GEO02494P1"/>
    <property type="match status" value="1"/>
</dbReference>
<gene>
    <name evidence="3" type="primary">Kiaa1143</name>
</gene>
<accession>A0A6F9DF12</accession>
<dbReference type="AlphaFoldDB" id="A0A6F9DF12"/>
<name>A0A6F9DF12_9ASCI</name>
<proteinExistence type="evidence at transcript level"/>
<feature type="region of interest" description="Disordered" evidence="1">
    <location>
        <begin position="86"/>
        <end position="162"/>
    </location>
</feature>
<evidence type="ECO:0000313" key="3">
    <source>
        <dbReference type="EMBL" id="CAB3258646.1"/>
    </source>
</evidence>
<evidence type="ECO:0000259" key="2">
    <source>
        <dbReference type="Pfam" id="PF15377"/>
    </source>
</evidence>
<protein>
    <submittedName>
        <fullName evidence="3">Uncharacterized protein KIAA1143 homolog</fullName>
    </submittedName>
</protein>
<dbReference type="InterPro" id="IPR040219">
    <property type="entry name" value="KIAA1143-like"/>
</dbReference>